<accession>B8G916</accession>
<protein>
    <recommendedName>
        <fullName evidence="3">CRISPR-associated protein</fullName>
    </recommendedName>
</protein>
<evidence type="ECO:0000313" key="1">
    <source>
        <dbReference type="EMBL" id="ACL26291.1"/>
    </source>
</evidence>
<gene>
    <name evidence="1" type="ordered locus">Cagg_3449</name>
</gene>
<dbReference type="STRING" id="326427.Cagg_3449"/>
<dbReference type="eggNOG" id="ENOG5030IT0">
    <property type="taxonomic scope" value="Bacteria"/>
</dbReference>
<dbReference type="Proteomes" id="UP000002508">
    <property type="component" value="Chromosome"/>
</dbReference>
<keyword evidence="2" id="KW-1185">Reference proteome</keyword>
<evidence type="ECO:0008006" key="3">
    <source>
        <dbReference type="Google" id="ProtNLM"/>
    </source>
</evidence>
<dbReference type="AlphaFoldDB" id="B8G916"/>
<reference evidence="1" key="1">
    <citation type="submission" date="2008-12" db="EMBL/GenBank/DDBJ databases">
        <title>Complete sequence of Chloroflexus aggregans DSM 9485.</title>
        <authorList>
            <consortium name="US DOE Joint Genome Institute"/>
            <person name="Lucas S."/>
            <person name="Copeland A."/>
            <person name="Lapidus A."/>
            <person name="Glavina del Rio T."/>
            <person name="Dalin E."/>
            <person name="Tice H."/>
            <person name="Pitluck S."/>
            <person name="Foster B."/>
            <person name="Larimer F."/>
            <person name="Land M."/>
            <person name="Hauser L."/>
            <person name="Kyrpides N."/>
            <person name="Mikhailova N."/>
            <person name="Bryant D."/>
            <person name="Richardson P."/>
        </authorList>
    </citation>
    <scope>NUCLEOTIDE SEQUENCE</scope>
    <source>
        <strain evidence="1">DSM 9485</strain>
    </source>
</reference>
<name>B8G916_CHLAD</name>
<proteinExistence type="predicted"/>
<dbReference type="HOGENOM" id="CLU_563484_0_0_0"/>
<dbReference type="KEGG" id="cag:Cagg_3449"/>
<evidence type="ECO:0000313" key="2">
    <source>
        <dbReference type="Proteomes" id="UP000002508"/>
    </source>
</evidence>
<dbReference type="RefSeq" id="WP_015942138.1">
    <property type="nucleotide sequence ID" value="NC_011831.1"/>
</dbReference>
<sequence length="478" mass="53968">MEALLVCNVGNRDLDCTALPKRTSERQWAQAALAQYDKLRTTFQLRIIAKALRYLAERDVTLERVVLIASDQPVSVGEQFYQSDTVYTAQIIARLLADGLTPYPPVDPTRIETWIIQDEHGTGCDPSDYDLTLRFLERRLLKLAAEYPKHTAFLEVTGGTPAMTTGLLIAGTEAFGGRTEVLSIHPTQSTPIALNTGRRLLATPLRATLLSNAATYAYAAAVRTLLEQEAIITDRLDPVAAKLLAPLLAYAHHRFNFDFASARRVLDKAEPAGPWQAEFTKLRAQVTEPDRRMRLAEVVHAAAARYDIGLYADFLTQLVRFEENLLRYLCLQHGVRFRSRQYTIDEDGPYLDREWLQRQSFTLSRDRDPSRDLLVDRSVLRELIGRLSDLTDPRQQQLLKDIDRLGELVKRRNELTHNLAGVQKVGLARAFAGPDAASTAADEIVPHLKRLYEQACKQSLPPSPYRHINHLLAQLLRQ</sequence>
<dbReference type="OrthoDB" id="140369at2"/>
<dbReference type="EMBL" id="CP001337">
    <property type="protein sequence ID" value="ACL26291.1"/>
    <property type="molecule type" value="Genomic_DNA"/>
</dbReference>
<organism evidence="1 2">
    <name type="scientific">Chloroflexus aggregans (strain MD-66 / DSM 9485)</name>
    <dbReference type="NCBI Taxonomy" id="326427"/>
    <lineage>
        <taxon>Bacteria</taxon>
        <taxon>Bacillati</taxon>
        <taxon>Chloroflexota</taxon>
        <taxon>Chloroflexia</taxon>
        <taxon>Chloroflexales</taxon>
        <taxon>Chloroflexineae</taxon>
        <taxon>Chloroflexaceae</taxon>
        <taxon>Chloroflexus</taxon>
    </lineage>
</organism>